<keyword evidence="2" id="KW-1185">Reference proteome</keyword>
<dbReference type="RefSeq" id="WP_201360890.1">
    <property type="nucleotide sequence ID" value="NZ_BNJJ01000003.1"/>
</dbReference>
<evidence type="ECO:0000313" key="1">
    <source>
        <dbReference type="EMBL" id="GHO83205.1"/>
    </source>
</evidence>
<gene>
    <name evidence="1" type="ORF">KSZ_12110</name>
</gene>
<name>A0ABQ3VBN6_9CHLR</name>
<organism evidence="1 2">
    <name type="scientific">Dictyobacter formicarum</name>
    <dbReference type="NCBI Taxonomy" id="2778368"/>
    <lineage>
        <taxon>Bacteria</taxon>
        <taxon>Bacillati</taxon>
        <taxon>Chloroflexota</taxon>
        <taxon>Ktedonobacteria</taxon>
        <taxon>Ktedonobacterales</taxon>
        <taxon>Dictyobacteraceae</taxon>
        <taxon>Dictyobacter</taxon>
    </lineage>
</organism>
<accession>A0ABQ3VBN6</accession>
<proteinExistence type="predicted"/>
<reference evidence="1 2" key="1">
    <citation type="journal article" date="2021" name="Int. J. Syst. Evol. Microbiol.">
        <title>Reticulibacter mediterranei gen. nov., sp. nov., within the new family Reticulibacteraceae fam. nov., and Ktedonospora formicarum gen. nov., sp. nov., Ktedonobacter robiniae sp. nov., Dictyobacter formicarum sp. nov. and Dictyobacter arantiisoli sp. nov., belonging to the class Ktedonobacteria.</title>
        <authorList>
            <person name="Yabe S."/>
            <person name="Zheng Y."/>
            <person name="Wang C.M."/>
            <person name="Sakai Y."/>
            <person name="Abe K."/>
            <person name="Yokota A."/>
            <person name="Donadio S."/>
            <person name="Cavaletti L."/>
            <person name="Monciardini P."/>
        </authorList>
    </citation>
    <scope>NUCLEOTIDE SEQUENCE [LARGE SCALE GENOMIC DNA]</scope>
    <source>
        <strain evidence="1 2">SOSP1-9</strain>
    </source>
</reference>
<evidence type="ECO:0000313" key="2">
    <source>
        <dbReference type="Proteomes" id="UP000635565"/>
    </source>
</evidence>
<dbReference type="EMBL" id="BNJJ01000003">
    <property type="protein sequence ID" value="GHO83205.1"/>
    <property type="molecule type" value="Genomic_DNA"/>
</dbReference>
<sequence length="120" mass="14206">MQDESRQMVRQAWLEAGLYNLNDPRLQSFLQHFEHTIHGCWPDLCPLVRERYAEYKEQLLTPIWDTGQKMLRLSVIQSLAPDHNDELEIFQRIIQRPDVNGNPWELEALMRVAHRRGLSG</sequence>
<dbReference type="Proteomes" id="UP000635565">
    <property type="component" value="Unassembled WGS sequence"/>
</dbReference>
<protein>
    <submittedName>
        <fullName evidence="1">Uncharacterized protein</fullName>
    </submittedName>
</protein>
<comment type="caution">
    <text evidence="1">The sequence shown here is derived from an EMBL/GenBank/DDBJ whole genome shotgun (WGS) entry which is preliminary data.</text>
</comment>